<dbReference type="Proteomes" id="UP000709295">
    <property type="component" value="Unassembled WGS sequence"/>
</dbReference>
<evidence type="ECO:0008006" key="8">
    <source>
        <dbReference type="Google" id="ProtNLM"/>
    </source>
</evidence>
<dbReference type="GO" id="GO:0004181">
    <property type="term" value="F:metallocarboxypeptidase activity"/>
    <property type="evidence" value="ECO:0007669"/>
    <property type="project" value="InterPro"/>
</dbReference>
<feature type="domain" description="Ig-like" evidence="4">
    <location>
        <begin position="16"/>
        <end position="127"/>
    </location>
</feature>
<evidence type="ECO:0000313" key="7">
    <source>
        <dbReference type="Proteomes" id="UP000709295"/>
    </source>
</evidence>
<accession>A0A8J5JAC3</accession>
<dbReference type="GO" id="GO:0030245">
    <property type="term" value="P:cellulose catabolic process"/>
    <property type="evidence" value="ECO:0007669"/>
    <property type="project" value="InterPro"/>
</dbReference>
<dbReference type="GO" id="GO:0008270">
    <property type="term" value="F:zinc ion binding"/>
    <property type="evidence" value="ECO:0007669"/>
    <property type="project" value="InterPro"/>
</dbReference>
<dbReference type="InterPro" id="IPR007110">
    <property type="entry name" value="Ig-like_dom"/>
</dbReference>
<reference evidence="6" key="1">
    <citation type="submission" date="2021-01" db="EMBL/GenBank/DDBJ databases">
        <title>Phytophthora aleatoria, a newly-described species from Pinus radiata is distinct from Phytophthora cactorum isolates based on comparative genomics.</title>
        <authorList>
            <person name="Mcdougal R."/>
            <person name="Panda P."/>
            <person name="Williams N."/>
            <person name="Studholme D.J."/>
        </authorList>
    </citation>
    <scope>NUCLEOTIDE SEQUENCE</scope>
    <source>
        <strain evidence="6">NZFS 4037</strain>
    </source>
</reference>
<evidence type="ECO:0000259" key="5">
    <source>
        <dbReference type="PROSITE" id="PS52035"/>
    </source>
</evidence>
<dbReference type="PROSITE" id="PS52035">
    <property type="entry name" value="PEPTIDASE_M14"/>
    <property type="match status" value="1"/>
</dbReference>
<feature type="region of interest" description="Disordered" evidence="3">
    <location>
        <begin position="849"/>
        <end position="875"/>
    </location>
</feature>
<feature type="active site" description="Proton donor/acceptor" evidence="2">
    <location>
        <position position="388"/>
    </location>
</feature>
<dbReference type="AlphaFoldDB" id="A0A8J5JAC3"/>
<feature type="region of interest" description="Disordered" evidence="3">
    <location>
        <begin position="894"/>
        <end position="922"/>
    </location>
</feature>
<dbReference type="CDD" id="cd03859">
    <property type="entry name" value="M14_CPT"/>
    <property type="match status" value="1"/>
</dbReference>
<feature type="compositionally biased region" description="Acidic residues" evidence="3">
    <location>
        <begin position="894"/>
        <end position="912"/>
    </location>
</feature>
<dbReference type="EMBL" id="JAENGY010000107">
    <property type="protein sequence ID" value="KAG6973628.1"/>
    <property type="molecule type" value="Genomic_DNA"/>
</dbReference>
<proteinExistence type="inferred from homology"/>
<dbReference type="SMART" id="SM00631">
    <property type="entry name" value="Zn_pept"/>
    <property type="match status" value="1"/>
</dbReference>
<dbReference type="Pfam" id="PF00246">
    <property type="entry name" value="Peptidase_M14"/>
    <property type="match status" value="1"/>
</dbReference>
<dbReference type="GO" id="GO:0006508">
    <property type="term" value="P:proteolysis"/>
    <property type="evidence" value="ECO:0007669"/>
    <property type="project" value="InterPro"/>
</dbReference>
<gene>
    <name evidence="6" type="ORF">JG688_00003434</name>
</gene>
<feature type="region of interest" description="Disordered" evidence="3">
    <location>
        <begin position="806"/>
        <end position="828"/>
    </location>
</feature>
<dbReference type="InterPro" id="IPR000834">
    <property type="entry name" value="Peptidase_M14"/>
</dbReference>
<organism evidence="6 7">
    <name type="scientific">Phytophthora aleatoria</name>
    <dbReference type="NCBI Taxonomy" id="2496075"/>
    <lineage>
        <taxon>Eukaryota</taxon>
        <taxon>Sar</taxon>
        <taxon>Stramenopiles</taxon>
        <taxon>Oomycota</taxon>
        <taxon>Peronosporomycetes</taxon>
        <taxon>Peronosporales</taxon>
        <taxon>Peronosporaceae</taxon>
        <taxon>Phytophthora</taxon>
    </lineage>
</organism>
<protein>
    <recommendedName>
        <fullName evidence="8">Peptidase M14 carboxypeptidase A domain-containing protein</fullName>
    </recommendedName>
</protein>
<dbReference type="PANTHER" id="PTHR34876">
    <property type="match status" value="1"/>
</dbReference>
<comment type="similarity">
    <text evidence="1 2">Belongs to the peptidase M14 family.</text>
</comment>
<dbReference type="GO" id="GO:0004553">
    <property type="term" value="F:hydrolase activity, hydrolyzing O-glycosyl compounds"/>
    <property type="evidence" value="ECO:0007669"/>
    <property type="project" value="InterPro"/>
</dbReference>
<feature type="domain" description="Peptidase M14" evidence="5">
    <location>
        <begin position="107"/>
        <end position="426"/>
    </location>
</feature>
<evidence type="ECO:0000256" key="1">
    <source>
        <dbReference type="ARBA" id="ARBA00005988"/>
    </source>
</evidence>
<dbReference type="InterPro" id="IPR033810">
    <property type="entry name" value="Carboxypeptidase_T"/>
</dbReference>
<dbReference type="Pfam" id="PF01341">
    <property type="entry name" value="Glyco_hydro_6"/>
    <property type="match status" value="1"/>
</dbReference>
<evidence type="ECO:0000256" key="2">
    <source>
        <dbReference type="PROSITE-ProRule" id="PRU01379"/>
    </source>
</evidence>
<dbReference type="PROSITE" id="PS50835">
    <property type="entry name" value="IG_LIKE"/>
    <property type="match status" value="1"/>
</dbReference>
<evidence type="ECO:0000313" key="6">
    <source>
        <dbReference type="EMBL" id="KAG6973628.1"/>
    </source>
</evidence>
<dbReference type="InterPro" id="IPR016288">
    <property type="entry name" value="Beta_cellobiohydrolase"/>
</dbReference>
<name>A0A8J5JAC3_9STRA</name>
<sequence length="922" mass="100599">MLKAQLNGRTMAIKSPHQAAASNEILLGSSSAVAVKLPCVKDVADAFHYLELVWHDEWLRWYVDGVMLLEEFTLEGREDDKVLVELSVKEATLTVERIELSSANASDPYCAPQYSISSNCREQESFSPRLGSVRGSLSVVEVDAFIDQVAAKYPLITKVEDLGRKIPQALFTGMHHAREPISMMNLVYTIDILTSDYRKGDLAALELLTSRQLWFILVVNPDGYAHNEMARVWEHNKMGQRKSGAPTCDRSPPDAGVDLNRNYDACFARDSKGSSNDPCGDDYNGPRAFSEPETQAVRSIVERNTSDFSVALNYHSYGKYFNLPFACQAEGQPTEPNNSMFMALAREMAHFNGFNYGQSWKDSNLYTVNGETSDWMWQAHGIFAMSPEVGPGFEVASVPGFWPSADDVPQLSSELHYSNVYLARMAGPVYALEVKSVQLGTIDDGGSTASFVSVEVVVSNSGLRPGSAELLGSLFVNGTSASDPVHLELNAEPEGSGEQSHTLMIPYTGDDFHQSMREIKDLYVIVRDRLSCHLFRVAVHFHTAVEQTNHPSFQTPPTVIVYGLPQKDCAHGFSTAGSNANTNDYRVFLQQLAASAGDRQIVYILEPDAVGLLANNGCGNDKGYAANLGVAMDILSQNANAELYLDVGYWTLSNDEQAAAVAQIVNAVDPDSRCKGISLNTSNYRSNAEMIATCERFVKASGRDYKCIVDTSRNFVSGSSEWCNSEWAGIGEFPTSHTGSSVVSRYIWAKPPGESDGECTGQSNEALRGPSAGTFLPDHFVKLWDNGVFVQKLGMAPINAANNSTVATPAPTSVQPSATPSSTSTDQVAQDIDLSELDVNDDTLGLVHAGDEWEDSDEDLVSKTATTPKPTMSTPVLVEAEPPHPMVVVDVVPDDEYADEGSDFTSVEEDNTESIRKRKACH</sequence>
<feature type="compositionally biased region" description="Polar residues" evidence="3">
    <location>
        <begin position="863"/>
        <end position="874"/>
    </location>
</feature>
<comment type="caution">
    <text evidence="6">The sequence shown here is derived from an EMBL/GenBank/DDBJ whole genome shotgun (WGS) entry which is preliminary data.</text>
</comment>
<dbReference type="PANTHER" id="PTHR34876:SF4">
    <property type="entry name" value="1,4-BETA-D-GLUCAN CELLOBIOHYDROLASE C-RELATED"/>
    <property type="match status" value="1"/>
</dbReference>
<evidence type="ECO:0000256" key="3">
    <source>
        <dbReference type="SAM" id="MobiDB-lite"/>
    </source>
</evidence>
<keyword evidence="7" id="KW-1185">Reference proteome</keyword>
<evidence type="ECO:0000259" key="4">
    <source>
        <dbReference type="PROSITE" id="PS50835"/>
    </source>
</evidence>